<keyword evidence="2" id="KW-0521">NADP</keyword>
<dbReference type="Proteomes" id="UP001339883">
    <property type="component" value="Unassembled WGS sequence"/>
</dbReference>
<protein>
    <submittedName>
        <fullName evidence="5">Oxygen-insensitive NAD(P)H nitroreductase</fullName>
        <ecNumber evidence="5">1.5.1.34</ecNumber>
    </submittedName>
</protein>
<dbReference type="InterPro" id="IPR033878">
    <property type="entry name" value="NfsB-like"/>
</dbReference>
<dbReference type="GO" id="GO:0004155">
    <property type="term" value="F:6,7-dihydropteridine reductase activity"/>
    <property type="evidence" value="ECO:0007669"/>
    <property type="project" value="UniProtKB-EC"/>
</dbReference>
<organism evidence="5 6">
    <name type="scientific">Acinetobacter pollinis</name>
    <dbReference type="NCBI Taxonomy" id="2605270"/>
    <lineage>
        <taxon>Bacteria</taxon>
        <taxon>Pseudomonadati</taxon>
        <taxon>Pseudomonadota</taxon>
        <taxon>Gammaproteobacteria</taxon>
        <taxon>Moraxellales</taxon>
        <taxon>Moraxellaceae</taxon>
        <taxon>Acinetobacter</taxon>
    </lineage>
</organism>
<dbReference type="PANTHER" id="PTHR43673:SF10">
    <property type="entry name" value="NADH DEHYDROGENASE_NAD(P)H NITROREDUCTASE XCC3605-RELATED"/>
    <property type="match status" value="1"/>
</dbReference>
<comment type="similarity">
    <text evidence="1">Belongs to the nitroreductase family.</text>
</comment>
<dbReference type="InterPro" id="IPR000415">
    <property type="entry name" value="Nitroreductase-like"/>
</dbReference>
<comment type="caution">
    <text evidence="5">The sequence shown here is derived from an EMBL/GenBank/DDBJ whole genome shotgun (WGS) entry which is preliminary data.</text>
</comment>
<dbReference type="NCBIfam" id="NF008275">
    <property type="entry name" value="PRK11053.1"/>
    <property type="match status" value="1"/>
</dbReference>
<sequence length="212" mass="23835">MDILKVAQTRYTTKAYNSEKKIPQATLDTLLETLRLTPSSVNIQPWHFFVIETDEAKARVAETMPGNYSYNATKVLQASHSIVFCTKTNIPAEHLEALLKADDHAGRFKNEEARETQANLREGYVIKKSIPDWLIRQTYIALGQFLIAAAAEGIDSTAMEGFDTNAFDQAFDLKEKGLQSLVVVSLGYRSETDFNAKLPKSRLPHELVFTHL</sequence>
<name>A0ABU6DQH3_9GAMM</name>
<evidence type="ECO:0000313" key="5">
    <source>
        <dbReference type="EMBL" id="MEB5476115.1"/>
    </source>
</evidence>
<dbReference type="SUPFAM" id="SSF55469">
    <property type="entry name" value="FMN-dependent nitroreductase-like"/>
    <property type="match status" value="1"/>
</dbReference>
<gene>
    <name evidence="5" type="primary">nfsB</name>
    <name evidence="5" type="ORF">I2F25_03465</name>
</gene>
<dbReference type="RefSeq" id="WP_277094290.1">
    <property type="nucleotide sequence ID" value="NZ_VTDN01000002.1"/>
</dbReference>
<evidence type="ECO:0000259" key="4">
    <source>
        <dbReference type="Pfam" id="PF00881"/>
    </source>
</evidence>
<evidence type="ECO:0000256" key="3">
    <source>
        <dbReference type="ARBA" id="ARBA00023002"/>
    </source>
</evidence>
<dbReference type="PANTHER" id="PTHR43673">
    <property type="entry name" value="NAD(P)H NITROREDUCTASE YDGI-RELATED"/>
    <property type="match status" value="1"/>
</dbReference>
<keyword evidence="6" id="KW-1185">Reference proteome</keyword>
<keyword evidence="3 5" id="KW-0560">Oxidoreductase</keyword>
<evidence type="ECO:0000256" key="1">
    <source>
        <dbReference type="ARBA" id="ARBA00007118"/>
    </source>
</evidence>
<proteinExistence type="inferred from homology"/>
<dbReference type="Gene3D" id="3.40.109.10">
    <property type="entry name" value="NADH Oxidase"/>
    <property type="match status" value="1"/>
</dbReference>
<dbReference type="EMBL" id="VTDN01000002">
    <property type="protein sequence ID" value="MEB5476115.1"/>
    <property type="molecule type" value="Genomic_DNA"/>
</dbReference>
<feature type="domain" description="Nitroreductase" evidence="4">
    <location>
        <begin position="8"/>
        <end position="188"/>
    </location>
</feature>
<dbReference type="Pfam" id="PF00881">
    <property type="entry name" value="Nitroreductase"/>
    <property type="match status" value="1"/>
</dbReference>
<reference evidence="5 6" key="1">
    <citation type="submission" date="2019-08" db="EMBL/GenBank/DDBJ databases">
        <title>Five species of Acinetobacter isolated from floral nectar and animal pollinators.</title>
        <authorList>
            <person name="Hendry T.A."/>
        </authorList>
    </citation>
    <scope>NUCLEOTIDE SEQUENCE [LARGE SCALE GENOMIC DNA]</scope>
    <source>
        <strain evidence="5 6">MD18.27</strain>
    </source>
</reference>
<dbReference type="InterPro" id="IPR029479">
    <property type="entry name" value="Nitroreductase"/>
</dbReference>
<dbReference type="EC" id="1.5.1.34" evidence="5"/>
<evidence type="ECO:0000256" key="2">
    <source>
        <dbReference type="ARBA" id="ARBA00022857"/>
    </source>
</evidence>
<evidence type="ECO:0000313" key="6">
    <source>
        <dbReference type="Proteomes" id="UP001339883"/>
    </source>
</evidence>
<accession>A0ABU6DQH3</accession>
<dbReference type="CDD" id="cd02149">
    <property type="entry name" value="NfsB-like"/>
    <property type="match status" value="1"/>
</dbReference>